<comment type="function">
    <text evidence="4">Nucleoside triphosphate pyrophosphatase that hydrolyzes dTTP and UTP. May have a dual role in cell division arrest and in preventing the incorporation of modified nucleotides into cellular nucleic acids.</text>
</comment>
<reference evidence="5" key="1">
    <citation type="submission" date="2022-06" db="EMBL/GenBank/DDBJ databases">
        <title>A novel DMS-producing enzyme.</title>
        <authorList>
            <person name="Zhang Y."/>
        </authorList>
    </citation>
    <scope>NUCLEOTIDE SEQUENCE</scope>
    <source>
        <strain evidence="5">H10-59</strain>
    </source>
</reference>
<keyword evidence="4" id="KW-0963">Cytoplasm</keyword>
<keyword evidence="2 4" id="KW-0378">Hydrolase</keyword>
<dbReference type="EMBL" id="CP098828">
    <property type="protein sequence ID" value="XBO73682.1"/>
    <property type="molecule type" value="Genomic_DNA"/>
</dbReference>
<protein>
    <recommendedName>
        <fullName evidence="4">dTTP/UTP pyrophosphatase</fullName>
        <shortName evidence="4">dTTPase/UTPase</shortName>
        <ecNumber evidence="4">3.6.1.9</ecNumber>
    </recommendedName>
    <alternativeName>
        <fullName evidence="4">Nucleoside triphosphate pyrophosphatase</fullName>
    </alternativeName>
    <alternativeName>
        <fullName evidence="4">Nucleotide pyrophosphatase</fullName>
        <shortName evidence="4">Nucleotide PPase</shortName>
    </alternativeName>
</protein>
<gene>
    <name evidence="5" type="ORF">NFG57_12660</name>
</gene>
<comment type="caution">
    <text evidence="4">Lacks conserved residue(s) required for the propagation of feature annotation.</text>
</comment>
<feature type="active site" description="Proton acceptor" evidence="4">
    <location>
        <position position="89"/>
    </location>
</feature>
<evidence type="ECO:0000256" key="3">
    <source>
        <dbReference type="ARBA" id="ARBA00023080"/>
    </source>
</evidence>
<dbReference type="Pfam" id="PF02545">
    <property type="entry name" value="Maf"/>
    <property type="match status" value="1"/>
</dbReference>
<comment type="subcellular location">
    <subcellularLocation>
        <location evidence="4">Cytoplasm</location>
    </subcellularLocation>
</comment>
<dbReference type="GO" id="GO:0047429">
    <property type="term" value="F:nucleoside triphosphate diphosphatase activity"/>
    <property type="evidence" value="ECO:0007669"/>
    <property type="project" value="UniProtKB-EC"/>
</dbReference>
<name>A0AAU7KPP2_9GAMM</name>
<dbReference type="PANTHER" id="PTHR43213:SF5">
    <property type="entry name" value="BIFUNCTIONAL DTTP_UTP PYROPHOSPHATASE_METHYLTRANSFERASE PROTEIN-RELATED"/>
    <property type="match status" value="1"/>
</dbReference>
<evidence type="ECO:0000313" key="5">
    <source>
        <dbReference type="EMBL" id="XBO73682.1"/>
    </source>
</evidence>
<dbReference type="CDD" id="cd00555">
    <property type="entry name" value="Maf"/>
    <property type="match status" value="1"/>
</dbReference>
<dbReference type="GO" id="GO:0009117">
    <property type="term" value="P:nucleotide metabolic process"/>
    <property type="evidence" value="ECO:0007669"/>
    <property type="project" value="UniProtKB-KW"/>
</dbReference>
<dbReference type="PANTHER" id="PTHR43213">
    <property type="entry name" value="BIFUNCTIONAL DTTP/UTP PYROPHOSPHATASE/METHYLTRANSFERASE PROTEIN-RELATED"/>
    <property type="match status" value="1"/>
</dbReference>
<comment type="cofactor">
    <cofactor evidence="1 4">
        <name>a divalent metal cation</name>
        <dbReference type="ChEBI" id="CHEBI:60240"/>
    </cofactor>
</comment>
<feature type="site" description="Important for substrate specificity" evidence="4">
    <location>
        <position position="172"/>
    </location>
</feature>
<evidence type="ECO:0000256" key="2">
    <source>
        <dbReference type="ARBA" id="ARBA00022801"/>
    </source>
</evidence>
<dbReference type="PIRSF" id="PIRSF006305">
    <property type="entry name" value="Maf"/>
    <property type="match status" value="1"/>
</dbReference>
<dbReference type="GO" id="GO:0005737">
    <property type="term" value="C:cytoplasm"/>
    <property type="evidence" value="ECO:0007669"/>
    <property type="project" value="UniProtKB-SubCell"/>
</dbReference>
<feature type="site" description="Important for substrate specificity" evidence="4">
    <location>
        <position position="90"/>
    </location>
</feature>
<evidence type="ECO:0000256" key="1">
    <source>
        <dbReference type="ARBA" id="ARBA00001968"/>
    </source>
</evidence>
<comment type="similarity">
    <text evidence="4">Belongs to the Maf family. YhdE subfamily.</text>
</comment>
<dbReference type="SUPFAM" id="SSF52972">
    <property type="entry name" value="ITPase-like"/>
    <property type="match status" value="1"/>
</dbReference>
<evidence type="ECO:0000256" key="4">
    <source>
        <dbReference type="HAMAP-Rule" id="MF_00528"/>
    </source>
</evidence>
<organism evidence="5">
    <name type="scientific">Halomonas sp. H10-59</name>
    <dbReference type="NCBI Taxonomy" id="2950874"/>
    <lineage>
        <taxon>Bacteria</taxon>
        <taxon>Pseudomonadati</taxon>
        <taxon>Pseudomonadota</taxon>
        <taxon>Gammaproteobacteria</taxon>
        <taxon>Oceanospirillales</taxon>
        <taxon>Halomonadaceae</taxon>
        <taxon>Halomonas</taxon>
    </lineage>
</organism>
<dbReference type="NCBIfam" id="TIGR00172">
    <property type="entry name" value="maf"/>
    <property type="match status" value="1"/>
</dbReference>
<sequence length="214" mass="22857">MSEPLDADVNSPVLRLASASPRRRELLASIGVAVEIAPVDIDETPHPGEPARDYVARLARAKAVAGAGAEAETEAWRETGLDLPVLGSDTSVVRDGEILGKPVDAEDAFVMLRSLSGRWHQVMTSVAVSGPAGVLEATVVSDVLMRELQDDEIRAYWRTGEPADKAGGYAIQGLASIFVERVEGSYSAVVGLPLYETASLLRRQRVPVWNGALL</sequence>
<accession>A0AAU7KPP2</accession>
<proteinExistence type="inferred from homology"/>
<dbReference type="EC" id="3.6.1.9" evidence="4"/>
<dbReference type="InterPro" id="IPR029001">
    <property type="entry name" value="ITPase-like_fam"/>
</dbReference>
<comment type="catalytic activity">
    <reaction evidence="4">
        <text>UTP + H2O = UMP + diphosphate + H(+)</text>
        <dbReference type="Rhea" id="RHEA:29395"/>
        <dbReference type="ChEBI" id="CHEBI:15377"/>
        <dbReference type="ChEBI" id="CHEBI:15378"/>
        <dbReference type="ChEBI" id="CHEBI:33019"/>
        <dbReference type="ChEBI" id="CHEBI:46398"/>
        <dbReference type="ChEBI" id="CHEBI:57865"/>
        <dbReference type="EC" id="3.6.1.9"/>
    </reaction>
</comment>
<keyword evidence="3 4" id="KW-0546">Nucleotide metabolism</keyword>
<dbReference type="Gene3D" id="3.90.950.10">
    <property type="match status" value="1"/>
</dbReference>
<dbReference type="RefSeq" id="WP_348814456.1">
    <property type="nucleotide sequence ID" value="NZ_CP098828.1"/>
</dbReference>
<dbReference type="AlphaFoldDB" id="A0AAU7KPP2"/>
<dbReference type="InterPro" id="IPR003697">
    <property type="entry name" value="Maf-like"/>
</dbReference>
<comment type="catalytic activity">
    <reaction evidence="4">
        <text>dTTP + H2O = dTMP + diphosphate + H(+)</text>
        <dbReference type="Rhea" id="RHEA:28534"/>
        <dbReference type="ChEBI" id="CHEBI:15377"/>
        <dbReference type="ChEBI" id="CHEBI:15378"/>
        <dbReference type="ChEBI" id="CHEBI:33019"/>
        <dbReference type="ChEBI" id="CHEBI:37568"/>
        <dbReference type="ChEBI" id="CHEBI:63528"/>
        <dbReference type="EC" id="3.6.1.9"/>
    </reaction>
</comment>
<dbReference type="HAMAP" id="MF_00528">
    <property type="entry name" value="Maf"/>
    <property type="match status" value="1"/>
</dbReference>
<feature type="site" description="Important for substrate specificity" evidence="4">
    <location>
        <position position="22"/>
    </location>
</feature>